<protein>
    <recommendedName>
        <fullName evidence="12">C2H2-type domain-containing protein</fullName>
    </recommendedName>
</protein>
<feature type="domain" description="C2H2-type" evidence="12">
    <location>
        <begin position="297"/>
        <end position="326"/>
    </location>
</feature>
<evidence type="ECO:0000256" key="11">
    <source>
        <dbReference type="SAM" id="MobiDB-lite"/>
    </source>
</evidence>
<keyword evidence="9" id="KW-0539">Nucleus</keyword>
<evidence type="ECO:0000256" key="5">
    <source>
        <dbReference type="ARBA" id="ARBA00022833"/>
    </source>
</evidence>
<dbReference type="OrthoDB" id="3437960at2759"/>
<feature type="compositionally biased region" description="Polar residues" evidence="11">
    <location>
        <begin position="572"/>
        <end position="582"/>
    </location>
</feature>
<dbReference type="Gene3D" id="3.30.160.60">
    <property type="entry name" value="Classic Zinc Finger"/>
    <property type="match status" value="3"/>
</dbReference>
<feature type="region of interest" description="Disordered" evidence="11">
    <location>
        <begin position="230"/>
        <end position="255"/>
    </location>
</feature>
<dbReference type="FunFam" id="3.30.160.60:FF:001102">
    <property type="entry name" value="Transcription factor IIIA"/>
    <property type="match status" value="1"/>
</dbReference>
<evidence type="ECO:0000256" key="2">
    <source>
        <dbReference type="ARBA" id="ARBA00022723"/>
    </source>
</evidence>
<gene>
    <name evidence="13" type="ORF">CcCBS67573_g10398</name>
</gene>
<dbReference type="SMART" id="SM00355">
    <property type="entry name" value="ZnF_C2H2"/>
    <property type="match status" value="4"/>
</dbReference>
<feature type="region of interest" description="Disordered" evidence="11">
    <location>
        <begin position="1"/>
        <end position="40"/>
    </location>
</feature>
<evidence type="ECO:0000313" key="14">
    <source>
        <dbReference type="Proteomes" id="UP000320333"/>
    </source>
</evidence>
<evidence type="ECO:0000256" key="3">
    <source>
        <dbReference type="ARBA" id="ARBA00022737"/>
    </source>
</evidence>
<evidence type="ECO:0000256" key="6">
    <source>
        <dbReference type="ARBA" id="ARBA00023015"/>
    </source>
</evidence>
<keyword evidence="7" id="KW-0238">DNA-binding</keyword>
<feature type="region of interest" description="Disordered" evidence="11">
    <location>
        <begin position="455"/>
        <end position="583"/>
    </location>
</feature>
<feature type="compositionally biased region" description="Low complexity" evidence="11">
    <location>
        <begin position="513"/>
        <end position="522"/>
    </location>
</feature>
<comment type="caution">
    <text evidence="13">The sequence shown here is derived from an EMBL/GenBank/DDBJ whole genome shotgun (WGS) entry which is preliminary data.</text>
</comment>
<comment type="subcellular location">
    <subcellularLocation>
        <location evidence="1">Nucleus</location>
    </subcellularLocation>
</comment>
<feature type="compositionally biased region" description="Basic residues" evidence="11">
    <location>
        <begin position="548"/>
        <end position="558"/>
    </location>
</feature>
<keyword evidence="6" id="KW-0805">Transcription regulation</keyword>
<keyword evidence="3" id="KW-0677">Repeat</keyword>
<dbReference type="InterPro" id="IPR013087">
    <property type="entry name" value="Znf_C2H2_type"/>
</dbReference>
<evidence type="ECO:0000256" key="9">
    <source>
        <dbReference type="ARBA" id="ARBA00023242"/>
    </source>
</evidence>
<dbReference type="GO" id="GO:0008270">
    <property type="term" value="F:zinc ion binding"/>
    <property type="evidence" value="ECO:0007669"/>
    <property type="project" value="UniProtKB-KW"/>
</dbReference>
<keyword evidence="2" id="KW-0479">Metal-binding</keyword>
<dbReference type="AlphaFoldDB" id="A0A507D0A2"/>
<dbReference type="Proteomes" id="UP000320333">
    <property type="component" value="Unassembled WGS sequence"/>
</dbReference>
<evidence type="ECO:0000256" key="4">
    <source>
        <dbReference type="ARBA" id="ARBA00022771"/>
    </source>
</evidence>
<evidence type="ECO:0000256" key="1">
    <source>
        <dbReference type="ARBA" id="ARBA00004123"/>
    </source>
</evidence>
<feature type="compositionally biased region" description="Basic and acidic residues" evidence="11">
    <location>
        <begin position="26"/>
        <end position="37"/>
    </location>
</feature>
<dbReference type="Pfam" id="PF00096">
    <property type="entry name" value="zf-C2H2"/>
    <property type="match status" value="2"/>
</dbReference>
<dbReference type="EMBL" id="QEAP01001472">
    <property type="protein sequence ID" value="TPX44731.1"/>
    <property type="molecule type" value="Genomic_DNA"/>
</dbReference>
<evidence type="ECO:0000256" key="7">
    <source>
        <dbReference type="ARBA" id="ARBA00023125"/>
    </source>
</evidence>
<keyword evidence="8" id="KW-0804">Transcription</keyword>
<dbReference type="GO" id="GO:0005634">
    <property type="term" value="C:nucleus"/>
    <property type="evidence" value="ECO:0007669"/>
    <property type="project" value="UniProtKB-SubCell"/>
</dbReference>
<dbReference type="PANTHER" id="PTHR23235">
    <property type="entry name" value="KRUEPPEL-LIKE TRANSCRIPTION FACTOR"/>
    <property type="match status" value="1"/>
</dbReference>
<evidence type="ECO:0000259" key="12">
    <source>
        <dbReference type="PROSITE" id="PS50157"/>
    </source>
</evidence>
<dbReference type="SUPFAM" id="SSF57667">
    <property type="entry name" value="beta-beta-alpha zinc fingers"/>
    <property type="match status" value="2"/>
</dbReference>
<dbReference type="FunFam" id="3.30.160.60:FF:000125">
    <property type="entry name" value="Putative zinc finger protein 143"/>
    <property type="match status" value="1"/>
</dbReference>
<proteinExistence type="predicted"/>
<dbReference type="GO" id="GO:0000978">
    <property type="term" value="F:RNA polymerase II cis-regulatory region sequence-specific DNA binding"/>
    <property type="evidence" value="ECO:0007669"/>
    <property type="project" value="TreeGrafter"/>
</dbReference>
<name>A0A507D0A2_9FUNG</name>
<keyword evidence="4 10" id="KW-0863">Zinc-finger</keyword>
<dbReference type="PANTHER" id="PTHR23235:SF120">
    <property type="entry name" value="KRUPPEL-LIKE FACTOR 15"/>
    <property type="match status" value="1"/>
</dbReference>
<dbReference type="FunFam" id="3.30.160.60:FF:000325">
    <property type="entry name" value="ZFP90 zinc finger protein"/>
    <property type="match status" value="1"/>
</dbReference>
<feature type="compositionally biased region" description="Polar residues" evidence="11">
    <location>
        <begin position="230"/>
        <end position="241"/>
    </location>
</feature>
<evidence type="ECO:0000256" key="8">
    <source>
        <dbReference type="ARBA" id="ARBA00023163"/>
    </source>
</evidence>
<dbReference type="PROSITE" id="PS00028">
    <property type="entry name" value="ZINC_FINGER_C2H2_1"/>
    <property type="match status" value="4"/>
</dbReference>
<dbReference type="InterPro" id="IPR036236">
    <property type="entry name" value="Znf_C2H2_sf"/>
</dbReference>
<accession>A0A507D0A2</accession>
<reference evidence="13 14" key="1">
    <citation type="journal article" date="2019" name="Sci. Rep.">
        <title>Comparative genomics of chytrid fungi reveal insights into the obligate biotrophic and pathogenic lifestyle of Synchytrium endobioticum.</title>
        <authorList>
            <person name="van de Vossenberg B.T.L.H."/>
            <person name="Warris S."/>
            <person name="Nguyen H.D.T."/>
            <person name="van Gent-Pelzer M.P.E."/>
            <person name="Joly D.L."/>
            <person name="van de Geest H.C."/>
            <person name="Bonants P.J.M."/>
            <person name="Smith D.S."/>
            <person name="Levesque C.A."/>
            <person name="van der Lee T.A.J."/>
        </authorList>
    </citation>
    <scope>NUCLEOTIDE SEQUENCE [LARGE SCALE GENOMIC DNA]</scope>
    <source>
        <strain evidence="13 14">CBS 675.73</strain>
    </source>
</reference>
<evidence type="ECO:0000313" key="13">
    <source>
        <dbReference type="EMBL" id="TPX44731.1"/>
    </source>
</evidence>
<organism evidence="13 14">
    <name type="scientific">Chytriomyces confervae</name>
    <dbReference type="NCBI Taxonomy" id="246404"/>
    <lineage>
        <taxon>Eukaryota</taxon>
        <taxon>Fungi</taxon>
        <taxon>Fungi incertae sedis</taxon>
        <taxon>Chytridiomycota</taxon>
        <taxon>Chytridiomycota incertae sedis</taxon>
        <taxon>Chytridiomycetes</taxon>
        <taxon>Chytridiales</taxon>
        <taxon>Chytriomycetaceae</taxon>
        <taxon>Chytriomyces</taxon>
    </lineage>
</organism>
<sequence length="799" mass="86586">MDTWVKAGADPAQASKTSKTGSGQSERGDQPTSEHTRTHATLAPIKGLSRKRTCATTSKPGFPQFSHFIGKVPPLITHRTREMLPSFKTLVATCAPSHPSNLHSKIAPISLHTSAEMRNPFHITSHPTHGLIIPTLERLSPAIPSIHSANAISTSIATPVSSQLSSVLSVQAVNQAPSESAVSPTSASTLLPATQQSIYPSNNYEDRRRSFNNLHLLIDDTDDLREQVGQVSQPSKSTNRVATVPDASPTLNQPIHQPVSLNLFPSDKINQAGVQESEGTQSAPPSEKEDTKNERIYACKYPGCDKHFAYLSILKVHARVHTGDRPHQCQLCDSSYTTSSRLKIHIRSHTNETPYECRHPGCGKRFKSNSNLSQHNRVHLDPHERQILNASNKRTVACPECGNLYKTVKSMDQHIIYMHNTTTSNRGTQQTTENGRRKSLGGFLSKIGRLFNANSAAPKRVQSTVTRHPHPSDSTPLPPSQPVPSNDGIEAELRSTHSTDTFTSRSRFDNDNDSISIASSSSYFNPEGRDRNRNGSHSVNLSVEYPSGRRRRRRRGKKAGTSSRPNAARDPSIQSKDNSSAASAFLEESIPGNIPSPMPHQPFLSPNTQMPPNRVVSFTPDVPQQASPMTTSFSNFPQPVSSSSASIMSAASMHNPESYTFRNSSLGNRPPSIASTTNTSLRYYGTGPRSIHSQYNNIIGSNPAQGASAGGGAGGATNSIYTQHFHPSADNASIRGIPPATIIERAEKERERDRKGYGNGGGINDVFSVVSVRTAFSFGEKSGVAGTLDSRSVWSVGSG</sequence>
<dbReference type="PROSITE" id="PS50157">
    <property type="entry name" value="ZINC_FINGER_C2H2_2"/>
    <property type="match status" value="3"/>
</dbReference>
<feature type="compositionally biased region" description="Polar residues" evidence="11">
    <location>
        <begin position="14"/>
        <end position="25"/>
    </location>
</feature>
<keyword evidence="14" id="KW-1185">Reference proteome</keyword>
<feature type="domain" description="C2H2-type" evidence="12">
    <location>
        <begin position="355"/>
        <end position="384"/>
    </location>
</feature>
<keyword evidence="5" id="KW-0862">Zinc</keyword>
<dbReference type="GO" id="GO:0000981">
    <property type="term" value="F:DNA-binding transcription factor activity, RNA polymerase II-specific"/>
    <property type="evidence" value="ECO:0007669"/>
    <property type="project" value="TreeGrafter"/>
</dbReference>
<feature type="domain" description="C2H2-type" evidence="12">
    <location>
        <begin position="327"/>
        <end position="354"/>
    </location>
</feature>
<evidence type="ECO:0000256" key="10">
    <source>
        <dbReference type="PROSITE-ProRule" id="PRU00042"/>
    </source>
</evidence>
<dbReference type="STRING" id="246404.A0A507D0A2"/>